<dbReference type="EMBL" id="JABZFV010000017">
    <property type="protein sequence ID" value="MBF0934381.1"/>
    <property type="molecule type" value="Genomic_DNA"/>
</dbReference>
<dbReference type="InterPro" id="IPR010310">
    <property type="entry name" value="T7SS_ESAT-6-like"/>
</dbReference>
<gene>
    <name evidence="2" type="ORF">HXK00_01900</name>
</gene>
<proteinExistence type="inferred from homology"/>
<dbReference type="SUPFAM" id="SSF140453">
    <property type="entry name" value="EsxAB dimer-like"/>
    <property type="match status" value="1"/>
</dbReference>
<comment type="caution">
    <text evidence="2">The sequence shown here is derived from an EMBL/GenBank/DDBJ whole genome shotgun (WGS) entry which is preliminary data.</text>
</comment>
<dbReference type="AlphaFoldDB" id="A0A929MRH8"/>
<dbReference type="Gene3D" id="1.10.287.1060">
    <property type="entry name" value="ESAT-6-like"/>
    <property type="match status" value="1"/>
</dbReference>
<evidence type="ECO:0000313" key="2">
    <source>
        <dbReference type="EMBL" id="MBF0934381.1"/>
    </source>
</evidence>
<dbReference type="RefSeq" id="WP_023391400.1">
    <property type="nucleotide sequence ID" value="NZ_CAMIKC010000007.1"/>
</dbReference>
<dbReference type="Proteomes" id="UP000757900">
    <property type="component" value="Unassembled WGS sequence"/>
</dbReference>
<sequence>MAGQIRINPEVLADRAKTYGNAATTVDQVLEQLRVLQSELESEWEGQAFAKYTEQYEALRPKVEQFANLLRDINGQLDHTANAMSQSDVALSQNFGLNA</sequence>
<reference evidence="2" key="1">
    <citation type="submission" date="2020-04" db="EMBL/GenBank/DDBJ databases">
        <title>Deep metagenomics examines the oral microbiome during advanced dental caries in children, revealing novel taxa and co-occurrences with host molecules.</title>
        <authorList>
            <person name="Baker J.L."/>
            <person name="Morton J.T."/>
            <person name="Dinis M."/>
            <person name="Alvarez R."/>
            <person name="Tran N.C."/>
            <person name="Knight R."/>
            <person name="Edlund A."/>
        </authorList>
    </citation>
    <scope>NUCLEOTIDE SEQUENCE</scope>
    <source>
        <strain evidence="2">JCVI_23_bin.16</strain>
    </source>
</reference>
<dbReference type="NCBIfam" id="TIGR03930">
    <property type="entry name" value="WXG100_ESAT6"/>
    <property type="match status" value="1"/>
</dbReference>
<dbReference type="InterPro" id="IPR036689">
    <property type="entry name" value="ESAT-6-like_sf"/>
</dbReference>
<dbReference type="Pfam" id="PF06013">
    <property type="entry name" value="WXG100"/>
    <property type="match status" value="1"/>
</dbReference>
<protein>
    <recommendedName>
        <fullName evidence="1">ESAT-6-like protein</fullName>
    </recommendedName>
</protein>
<evidence type="ECO:0000313" key="3">
    <source>
        <dbReference type="Proteomes" id="UP000757900"/>
    </source>
</evidence>
<accession>A0A929MRH8</accession>
<comment type="similarity">
    <text evidence="1">Belongs to the WXG100 family.</text>
</comment>
<organism evidence="2 3">
    <name type="scientific">Abiotrophia defectiva</name>
    <name type="common">Streptococcus defectivus</name>
    <dbReference type="NCBI Taxonomy" id="46125"/>
    <lineage>
        <taxon>Bacteria</taxon>
        <taxon>Bacillati</taxon>
        <taxon>Bacillota</taxon>
        <taxon>Bacilli</taxon>
        <taxon>Lactobacillales</taxon>
        <taxon>Aerococcaceae</taxon>
        <taxon>Abiotrophia</taxon>
    </lineage>
</organism>
<dbReference type="GeneID" id="84816836"/>
<name>A0A929MRH8_ABIDE</name>
<evidence type="ECO:0000256" key="1">
    <source>
        <dbReference type="RuleBase" id="RU362001"/>
    </source>
</evidence>